<dbReference type="EMBL" id="CASHTH010003315">
    <property type="protein sequence ID" value="CAI8043258.1"/>
    <property type="molecule type" value="Genomic_DNA"/>
</dbReference>
<evidence type="ECO:0000259" key="1">
    <source>
        <dbReference type="Pfam" id="PF00561"/>
    </source>
</evidence>
<dbReference type="InterPro" id="IPR000073">
    <property type="entry name" value="AB_hydrolase_1"/>
</dbReference>
<evidence type="ECO:0000313" key="3">
    <source>
        <dbReference type="Proteomes" id="UP001174909"/>
    </source>
</evidence>
<dbReference type="SUPFAM" id="SSF53474">
    <property type="entry name" value="alpha/beta-Hydrolases"/>
    <property type="match status" value="1"/>
</dbReference>
<dbReference type="InterPro" id="IPR029058">
    <property type="entry name" value="AB_hydrolase_fold"/>
</dbReference>
<organism evidence="2 3">
    <name type="scientific">Geodia barretti</name>
    <name type="common">Barrett's horny sponge</name>
    <dbReference type="NCBI Taxonomy" id="519541"/>
    <lineage>
        <taxon>Eukaryota</taxon>
        <taxon>Metazoa</taxon>
        <taxon>Porifera</taxon>
        <taxon>Demospongiae</taxon>
        <taxon>Heteroscleromorpha</taxon>
        <taxon>Tetractinellida</taxon>
        <taxon>Astrophorina</taxon>
        <taxon>Geodiidae</taxon>
        <taxon>Geodia</taxon>
    </lineage>
</organism>
<keyword evidence="3" id="KW-1185">Reference proteome</keyword>
<dbReference type="AlphaFoldDB" id="A0AA35T878"/>
<dbReference type="Proteomes" id="UP001174909">
    <property type="component" value="Unassembled WGS sequence"/>
</dbReference>
<reference evidence="2" key="1">
    <citation type="submission" date="2023-03" db="EMBL/GenBank/DDBJ databases">
        <authorList>
            <person name="Steffen K."/>
            <person name="Cardenas P."/>
        </authorList>
    </citation>
    <scope>NUCLEOTIDE SEQUENCE</scope>
</reference>
<proteinExistence type="predicted"/>
<comment type="caution">
    <text evidence="2">The sequence shown here is derived from an EMBL/GenBank/DDBJ whole genome shotgun (WGS) entry which is preliminary data.</text>
</comment>
<sequence length="127" mass="13785">MFVQRNPNLANLYLQVSRTNPPRHTPPGGMPAGPSAAELANLKVPTLFFVGEEDQLSPPSVIEAGARAIPGSRLLRVPEAGHSVYFEKPDIFNFEALRFIEAAVAEPARDAVARRRLAALALKDRTA</sequence>
<name>A0AA35T878_GEOBA</name>
<dbReference type="Pfam" id="PF00561">
    <property type="entry name" value="Abhydrolase_1"/>
    <property type="match status" value="1"/>
</dbReference>
<evidence type="ECO:0000313" key="2">
    <source>
        <dbReference type="EMBL" id="CAI8043258.1"/>
    </source>
</evidence>
<gene>
    <name evidence="2" type="ORF">GBAR_LOCUS23998</name>
</gene>
<dbReference type="Gene3D" id="3.40.50.1820">
    <property type="entry name" value="alpha/beta hydrolase"/>
    <property type="match status" value="1"/>
</dbReference>
<feature type="domain" description="AB hydrolase-1" evidence="1">
    <location>
        <begin position="34"/>
        <end position="89"/>
    </location>
</feature>
<accession>A0AA35T878</accession>
<protein>
    <recommendedName>
        <fullName evidence="1">AB hydrolase-1 domain-containing protein</fullName>
    </recommendedName>
</protein>